<keyword evidence="1" id="KW-0812">Transmembrane</keyword>
<evidence type="ECO:0008006" key="4">
    <source>
        <dbReference type="Google" id="ProtNLM"/>
    </source>
</evidence>
<keyword evidence="1" id="KW-0472">Membrane</keyword>
<protein>
    <recommendedName>
        <fullName evidence="4">Zinc finger GRF-type domain-containing protein</fullName>
    </recommendedName>
</protein>
<feature type="transmembrane region" description="Helical" evidence="1">
    <location>
        <begin position="133"/>
        <end position="152"/>
    </location>
</feature>
<dbReference type="Proteomes" id="UP000095767">
    <property type="component" value="Unassembled WGS sequence"/>
</dbReference>
<accession>A0A1E5UWJ9</accession>
<organism evidence="2 3">
    <name type="scientific">Dichanthelium oligosanthes</name>
    <dbReference type="NCBI Taxonomy" id="888268"/>
    <lineage>
        <taxon>Eukaryota</taxon>
        <taxon>Viridiplantae</taxon>
        <taxon>Streptophyta</taxon>
        <taxon>Embryophyta</taxon>
        <taxon>Tracheophyta</taxon>
        <taxon>Spermatophyta</taxon>
        <taxon>Magnoliopsida</taxon>
        <taxon>Liliopsida</taxon>
        <taxon>Poales</taxon>
        <taxon>Poaceae</taxon>
        <taxon>PACMAD clade</taxon>
        <taxon>Panicoideae</taxon>
        <taxon>Panicodae</taxon>
        <taxon>Paniceae</taxon>
        <taxon>Dichantheliinae</taxon>
        <taxon>Dichanthelium</taxon>
    </lineage>
</organism>
<keyword evidence="1" id="KW-1133">Transmembrane helix</keyword>
<dbReference type="OrthoDB" id="595554at2759"/>
<gene>
    <name evidence="2" type="ORF">BAE44_0021704</name>
</gene>
<comment type="caution">
    <text evidence="2">The sequence shown here is derived from an EMBL/GenBank/DDBJ whole genome shotgun (WGS) entry which is preliminary data.</text>
</comment>
<keyword evidence="3" id="KW-1185">Reference proteome</keyword>
<evidence type="ECO:0000313" key="2">
    <source>
        <dbReference type="EMBL" id="OEL17276.1"/>
    </source>
</evidence>
<name>A0A1E5UWJ9_9POAL</name>
<evidence type="ECO:0000313" key="3">
    <source>
        <dbReference type="Proteomes" id="UP000095767"/>
    </source>
</evidence>
<sequence>MSSSSTSRGTWYGESAYRKSPIPYRVGPLDYEPAVMCKCGKKATLWISWSDDNLGRRYLKCYNARVGGFRFVDLGPVDVFIHGLLVDLHDVVWSLKREGPELKAALADALMKLEGDKLGPPTVMKQKSEKKRIWLFGLCIICRSSGVYAFQLEWCVSV</sequence>
<dbReference type="PANTHER" id="PTHR33248">
    <property type="entry name" value="ZINC ION-BINDING PROTEIN"/>
    <property type="match status" value="1"/>
</dbReference>
<dbReference type="AlphaFoldDB" id="A0A1E5UWJ9"/>
<dbReference type="EMBL" id="LWDX02060470">
    <property type="protein sequence ID" value="OEL17276.1"/>
    <property type="molecule type" value="Genomic_DNA"/>
</dbReference>
<evidence type="ECO:0000256" key="1">
    <source>
        <dbReference type="SAM" id="Phobius"/>
    </source>
</evidence>
<dbReference type="STRING" id="888268.A0A1E5UWJ9"/>
<reference evidence="2 3" key="1">
    <citation type="submission" date="2016-09" db="EMBL/GenBank/DDBJ databases">
        <title>The draft genome of Dichanthelium oligosanthes: A C3 panicoid grass species.</title>
        <authorList>
            <person name="Studer A.J."/>
            <person name="Schnable J.C."/>
            <person name="Brutnell T.P."/>
        </authorList>
    </citation>
    <scope>NUCLEOTIDE SEQUENCE [LARGE SCALE GENOMIC DNA]</scope>
    <source>
        <strain evidence="3">cv. Kellogg 1175</strain>
        <tissue evidence="2">Leaf</tissue>
    </source>
</reference>
<proteinExistence type="predicted"/>